<sequence length="178" mass="20572">MKSKLIGIISWVVALGLAVGVLGFAIFIVFALLSEDDVAKEDEPQEEKTTEVDAASEVSEEDIEEEVQEVDTDNIQSEINFRDTLHHMTHQKVHAEDKWGAVEITDERIELMLETVKNSDFTHRDYYIEALTAWQNGDFSNAVEVHNYIWELKDGNVGRALRLYSEEEEQQYIEKYFR</sequence>
<organism evidence="3 4">
    <name type="scientific">Gracilibacillus salitolerans</name>
    <dbReference type="NCBI Taxonomy" id="2663022"/>
    <lineage>
        <taxon>Bacteria</taxon>
        <taxon>Bacillati</taxon>
        <taxon>Bacillota</taxon>
        <taxon>Bacilli</taxon>
        <taxon>Bacillales</taxon>
        <taxon>Bacillaceae</taxon>
        <taxon>Gracilibacillus</taxon>
    </lineage>
</organism>
<feature type="region of interest" description="Disordered" evidence="1">
    <location>
        <begin position="41"/>
        <end position="63"/>
    </location>
</feature>
<evidence type="ECO:0000256" key="1">
    <source>
        <dbReference type="SAM" id="MobiDB-lite"/>
    </source>
</evidence>
<dbReference type="RefSeq" id="WP_153790724.1">
    <property type="nucleotide sequence ID" value="NZ_CP045915.1"/>
</dbReference>
<reference evidence="3 4" key="1">
    <citation type="submission" date="2019-11" db="EMBL/GenBank/DDBJ databases">
        <title>Gracilibacillus salitolerans sp. nov., a moderate halophile isolated from a saline soil in northwest China.</title>
        <authorList>
            <person name="Gan L."/>
        </authorList>
    </citation>
    <scope>NUCLEOTIDE SEQUENCE [LARGE SCALE GENOMIC DNA]</scope>
    <source>
        <strain evidence="3 4">SCU50</strain>
    </source>
</reference>
<dbReference type="KEGG" id="grc:GI584_06720"/>
<evidence type="ECO:0000256" key="2">
    <source>
        <dbReference type="SAM" id="Phobius"/>
    </source>
</evidence>
<proteinExistence type="predicted"/>
<evidence type="ECO:0000313" key="3">
    <source>
        <dbReference type="EMBL" id="QGH33728.1"/>
    </source>
</evidence>
<dbReference type="Proteomes" id="UP000339690">
    <property type="component" value="Chromosome"/>
</dbReference>
<keyword evidence="2" id="KW-0812">Transmembrane</keyword>
<keyword evidence="2" id="KW-0472">Membrane</keyword>
<evidence type="ECO:0000313" key="4">
    <source>
        <dbReference type="Proteomes" id="UP000339690"/>
    </source>
</evidence>
<gene>
    <name evidence="3" type="ORF">GI584_06720</name>
</gene>
<protein>
    <submittedName>
        <fullName evidence="3">Uncharacterized protein</fullName>
    </submittedName>
</protein>
<dbReference type="EMBL" id="CP045915">
    <property type="protein sequence ID" value="QGH33728.1"/>
    <property type="molecule type" value="Genomic_DNA"/>
</dbReference>
<dbReference type="Pfam" id="PF19754">
    <property type="entry name" value="DUF6241"/>
    <property type="match status" value="1"/>
</dbReference>
<feature type="transmembrane region" description="Helical" evidence="2">
    <location>
        <begin position="12"/>
        <end position="33"/>
    </location>
</feature>
<accession>A0A5Q2TK55</accession>
<keyword evidence="2" id="KW-1133">Transmembrane helix</keyword>
<keyword evidence="4" id="KW-1185">Reference proteome</keyword>
<name>A0A5Q2TK55_9BACI</name>
<dbReference type="AlphaFoldDB" id="A0A5Q2TK55"/>
<dbReference type="InterPro" id="IPR046208">
    <property type="entry name" value="DUF6241"/>
</dbReference>